<dbReference type="Proteomes" id="UP001054945">
    <property type="component" value="Unassembled WGS sequence"/>
</dbReference>
<feature type="compositionally biased region" description="Polar residues" evidence="1">
    <location>
        <begin position="37"/>
        <end position="52"/>
    </location>
</feature>
<accession>A0AAV4N911</accession>
<sequence>MCELNLDTAQYRGCSKRYKITRLRYKRSKFETREHSSGAQQEDCNSTQATNETPDRSANVATRKKYWTGFSSLSRDAWQRDTRPKQDSSTGSVFSWRAVFGREVRGKEVEVAVKKKGVGGSFFFCFATTILTIVHSMQTKLCEG</sequence>
<feature type="region of interest" description="Disordered" evidence="1">
    <location>
        <begin position="31"/>
        <end position="62"/>
    </location>
</feature>
<comment type="caution">
    <text evidence="2">The sequence shown here is derived from an EMBL/GenBank/DDBJ whole genome shotgun (WGS) entry which is preliminary data.</text>
</comment>
<name>A0AAV4N911_CAEEX</name>
<dbReference type="AlphaFoldDB" id="A0AAV4N911"/>
<reference evidence="2 3" key="1">
    <citation type="submission" date="2021-06" db="EMBL/GenBank/DDBJ databases">
        <title>Caerostris extrusa draft genome.</title>
        <authorList>
            <person name="Kono N."/>
            <person name="Arakawa K."/>
        </authorList>
    </citation>
    <scope>NUCLEOTIDE SEQUENCE [LARGE SCALE GENOMIC DNA]</scope>
</reference>
<evidence type="ECO:0000313" key="3">
    <source>
        <dbReference type="Proteomes" id="UP001054945"/>
    </source>
</evidence>
<evidence type="ECO:0000256" key="1">
    <source>
        <dbReference type="SAM" id="MobiDB-lite"/>
    </source>
</evidence>
<keyword evidence="3" id="KW-1185">Reference proteome</keyword>
<protein>
    <submittedName>
        <fullName evidence="2">Uncharacterized protein</fullName>
    </submittedName>
</protein>
<evidence type="ECO:0000313" key="2">
    <source>
        <dbReference type="EMBL" id="GIX81279.1"/>
    </source>
</evidence>
<proteinExistence type="predicted"/>
<dbReference type="EMBL" id="BPLR01020660">
    <property type="protein sequence ID" value="GIX81279.1"/>
    <property type="molecule type" value="Genomic_DNA"/>
</dbReference>
<gene>
    <name evidence="2" type="ORF">CEXT_516321</name>
</gene>
<organism evidence="2 3">
    <name type="scientific">Caerostris extrusa</name>
    <name type="common">Bark spider</name>
    <name type="synonym">Caerostris bankana</name>
    <dbReference type="NCBI Taxonomy" id="172846"/>
    <lineage>
        <taxon>Eukaryota</taxon>
        <taxon>Metazoa</taxon>
        <taxon>Ecdysozoa</taxon>
        <taxon>Arthropoda</taxon>
        <taxon>Chelicerata</taxon>
        <taxon>Arachnida</taxon>
        <taxon>Araneae</taxon>
        <taxon>Araneomorphae</taxon>
        <taxon>Entelegynae</taxon>
        <taxon>Araneoidea</taxon>
        <taxon>Araneidae</taxon>
        <taxon>Caerostris</taxon>
    </lineage>
</organism>